<dbReference type="EnsemblMetazoa" id="G31295.1">
    <property type="protein sequence ID" value="G31295.1:cds"/>
    <property type="gene ID" value="G31295"/>
</dbReference>
<dbReference type="SUPFAM" id="SSF101898">
    <property type="entry name" value="NHL repeat"/>
    <property type="match status" value="1"/>
</dbReference>
<evidence type="ECO:0000313" key="5">
    <source>
        <dbReference type="Proteomes" id="UP000005408"/>
    </source>
</evidence>
<evidence type="ECO:0000256" key="2">
    <source>
        <dbReference type="SAM" id="MobiDB-lite"/>
    </source>
</evidence>
<evidence type="ECO:0000259" key="3">
    <source>
        <dbReference type="Pfam" id="PF18738"/>
    </source>
</evidence>
<dbReference type="Pfam" id="PF18738">
    <property type="entry name" value="HEPN_DZIP3"/>
    <property type="match status" value="1"/>
</dbReference>
<organism evidence="4 5">
    <name type="scientific">Magallana gigas</name>
    <name type="common">Pacific oyster</name>
    <name type="synonym">Crassostrea gigas</name>
    <dbReference type="NCBI Taxonomy" id="29159"/>
    <lineage>
        <taxon>Eukaryota</taxon>
        <taxon>Metazoa</taxon>
        <taxon>Spiralia</taxon>
        <taxon>Lophotrochozoa</taxon>
        <taxon>Mollusca</taxon>
        <taxon>Bivalvia</taxon>
        <taxon>Autobranchia</taxon>
        <taxon>Pteriomorphia</taxon>
        <taxon>Ostreida</taxon>
        <taxon>Ostreoidea</taxon>
        <taxon>Ostreidae</taxon>
        <taxon>Magallana</taxon>
    </lineage>
</organism>
<feature type="compositionally biased region" description="Acidic residues" evidence="2">
    <location>
        <begin position="664"/>
        <end position="680"/>
    </location>
</feature>
<evidence type="ECO:0000256" key="1">
    <source>
        <dbReference type="SAM" id="Coils"/>
    </source>
</evidence>
<sequence>MHLYPAQAILITLVKFYARNKGLDLLKDMKNTGSSSTSNEYQNEATENFHRLCQLFVTICGELLREVIRLRINDLRLKLDEYEKVLKHICNASQRKILYPNSEDKQTDLKDMDLSLLYILLRNICGIPAPKNGWGDKQEKSDLSIGACIDRIRVKRSVLFAHAYIGTIDTDSFEHNWDYLKKNIVEIATECNSVETYEEKVDELYDCTLNSSETKTCLEIIIKMEEEMKMDLEIKKVIFMEDTYVPPSSVNLKSTITVPNLSAINHIAYVKPGSLWVAGVCTLKQIDLAGNLIQTVDDALCYHGCFAVTENGDLFYIGKDRHNIKRKSSVETSTIVELPDYVSIRCICISQKKGNLLVVTRNDLKTQRHRVVRYDINENISHVVLDDSIGDPKLSMGDVPGPSTAPYFMPRKATENFARLCQLIMTICSDLLRDVLSRYIKPADLRSELDNNRRKLEKIMNAAQKDLIYPASGSSAITAKDLDISKCLTSGNLYERGVELLLSCDINPQKSKEYEDEFKRIQGTVTDSQERIESLESSKARTENALVIKQEKISYLEHSGQQMQAKMNNLEKNVKKSSGRKRKDQGYSKRKKIEDLEKRIKGLEEAIQNQNHHKKDEVNATTSFDNFNDDYRDEDYYGDDDDDEIDADTDDYGVINEENLPDFFGEDDDDEEDDYDDDFTGDSLNF</sequence>
<reference evidence="4" key="1">
    <citation type="submission" date="2022-08" db="UniProtKB">
        <authorList>
            <consortium name="EnsemblMetazoa"/>
        </authorList>
    </citation>
    <scope>IDENTIFICATION</scope>
    <source>
        <strain evidence="4">05x7-T-G4-1.051#20</strain>
    </source>
</reference>
<dbReference type="AlphaFoldDB" id="A0A8W8M781"/>
<feature type="region of interest" description="Disordered" evidence="2">
    <location>
        <begin position="608"/>
        <end position="686"/>
    </location>
</feature>
<proteinExistence type="predicted"/>
<protein>
    <recommendedName>
        <fullName evidence="3">DZIP3-like HEPN domain-containing protein</fullName>
    </recommendedName>
</protein>
<name>A0A8W8M781_MAGGI</name>
<evidence type="ECO:0000313" key="4">
    <source>
        <dbReference type="EnsemblMetazoa" id="G31295.1:cds"/>
    </source>
</evidence>
<feature type="compositionally biased region" description="Acidic residues" evidence="2">
    <location>
        <begin position="627"/>
        <end position="651"/>
    </location>
</feature>
<keyword evidence="5" id="KW-1185">Reference proteome</keyword>
<feature type="region of interest" description="Disordered" evidence="2">
    <location>
        <begin position="570"/>
        <end position="590"/>
    </location>
</feature>
<feature type="domain" description="DZIP3-like HEPN" evidence="3">
    <location>
        <begin position="83"/>
        <end position="204"/>
    </location>
</feature>
<feature type="coiled-coil region" evidence="1">
    <location>
        <begin position="65"/>
        <end position="92"/>
    </location>
</feature>
<keyword evidence="1" id="KW-0175">Coiled coil</keyword>
<dbReference type="Proteomes" id="UP000005408">
    <property type="component" value="Unassembled WGS sequence"/>
</dbReference>
<accession>A0A8W8M781</accession>
<dbReference type="InterPro" id="IPR041249">
    <property type="entry name" value="HEPN_DZIP3"/>
</dbReference>